<proteinExistence type="predicted"/>
<organism evidence="1 2">
    <name type="scientific">Mycena sanguinolenta</name>
    <dbReference type="NCBI Taxonomy" id="230812"/>
    <lineage>
        <taxon>Eukaryota</taxon>
        <taxon>Fungi</taxon>
        <taxon>Dikarya</taxon>
        <taxon>Basidiomycota</taxon>
        <taxon>Agaricomycotina</taxon>
        <taxon>Agaricomycetes</taxon>
        <taxon>Agaricomycetidae</taxon>
        <taxon>Agaricales</taxon>
        <taxon>Marasmiineae</taxon>
        <taxon>Mycenaceae</taxon>
        <taxon>Mycena</taxon>
    </lineage>
</organism>
<dbReference type="AlphaFoldDB" id="A0A8H6XQ68"/>
<keyword evidence="2" id="KW-1185">Reference proteome</keyword>
<evidence type="ECO:0008006" key="3">
    <source>
        <dbReference type="Google" id="ProtNLM"/>
    </source>
</evidence>
<dbReference type="Proteomes" id="UP000623467">
    <property type="component" value="Unassembled WGS sequence"/>
</dbReference>
<dbReference type="OrthoDB" id="2835991at2759"/>
<evidence type="ECO:0000313" key="2">
    <source>
        <dbReference type="Proteomes" id="UP000623467"/>
    </source>
</evidence>
<name>A0A8H6XQ68_9AGAR</name>
<comment type="caution">
    <text evidence="1">The sequence shown here is derived from an EMBL/GenBank/DDBJ whole genome shotgun (WGS) entry which is preliminary data.</text>
</comment>
<accession>A0A8H6XQ68</accession>
<protein>
    <recommendedName>
        <fullName evidence="3">F-box domain-containing protein</fullName>
    </recommendedName>
</protein>
<sequence>MSTPSVSPPVLPPELITAIIYEVDDVESLKLCSLVASSLRSRCQRILYSTLTIRMDNCAALCKLLAESSHIADYVTNLVIRTLYPTMREPDLENFRQILVKVRNVRRCTLDGQWNRFPMHVPIGHPVVPPVDIPPLVLDFLVRQPLRYLSLSCVRIPTSMLGRFLTTVPELSFSSDSVAVQDGVPPTAVQTPVLHSLFLSSTVKDVGPYVVQPQNMRCLCALRHLSFQTPGNGWAAELIQAASRTLQHLHFSCREHPPLNLPASDGFRTTTARPAVISQTTNVLSSLVFPETLPALAEVQIEQFFADNGIFDPTPYISLIALLEASLASYSTPPRIRWFLVMYDQDAQYTDFVDAVRRGMPKADSEGRLIMEACAIVASRGKLNKRFRI</sequence>
<evidence type="ECO:0000313" key="1">
    <source>
        <dbReference type="EMBL" id="KAF7344466.1"/>
    </source>
</evidence>
<gene>
    <name evidence="1" type="ORF">MSAN_01928200</name>
</gene>
<reference evidence="1" key="1">
    <citation type="submission" date="2020-05" db="EMBL/GenBank/DDBJ databases">
        <title>Mycena genomes resolve the evolution of fungal bioluminescence.</title>
        <authorList>
            <person name="Tsai I.J."/>
        </authorList>
    </citation>
    <scope>NUCLEOTIDE SEQUENCE</scope>
    <source>
        <strain evidence="1">160909Yilan</strain>
    </source>
</reference>
<dbReference type="EMBL" id="JACAZH010000021">
    <property type="protein sequence ID" value="KAF7344466.1"/>
    <property type="molecule type" value="Genomic_DNA"/>
</dbReference>